<feature type="binding site" evidence="3">
    <location>
        <position position="237"/>
    </location>
    <ligand>
        <name>substrate</name>
    </ligand>
</feature>
<dbReference type="EMBL" id="CM001376">
    <property type="protein sequence ID" value="EHM13885.1"/>
    <property type="molecule type" value="Genomic_DNA"/>
</dbReference>
<accession>H0UJB8</accession>
<dbReference type="PANTHER" id="PTHR11647:SF1">
    <property type="entry name" value="COLLAPSIN RESPONSE MEDIATOR PROTEIN"/>
    <property type="match status" value="1"/>
</dbReference>
<feature type="modified residue" description="N6-carboxylysine" evidence="5">
    <location>
        <position position="166"/>
    </location>
</feature>
<evidence type="ECO:0000256" key="4">
    <source>
        <dbReference type="PIRSR" id="PIRSR001238-3"/>
    </source>
</evidence>
<sequence length="389" mass="40771">MKRSDAPAPLLIKNADLYDPAPQGITSLLILGGRIAQICPDLDERSIRSVLPDLVVMDVSGARTLPGLIDGHNHFAGAGGEGGFQFRTPPAQLTDFTRSGITTAVGLLGTDGYNRSLEDLLAKSRALDAEGLSTWIFTGSYQLPGPNLCGSTARDICLIDKVIGCKIALSDHRSSHPSAEALRSLVSSVRVSAMLAGKRGVVCVHMGSEETGLEPLREALRGTDVPKTQFLPTHVGRCEDLTRDAVRWVREGGAADITASDEAASRFGQFVAAGADVSRVTLTSDGNGSMPVFNEEKELVGMGVGSPSSILKTIGDIVTGGVADLTTAVSLATKNPAALLGLPGKGSLKPGFDADCLVLNDDWTVRSVVARGVPAVWDGKILVKGTYER</sequence>
<dbReference type="GO" id="GO:0046872">
    <property type="term" value="F:metal ion binding"/>
    <property type="evidence" value="ECO:0007669"/>
    <property type="project" value="UniProtKB-KW"/>
</dbReference>
<dbReference type="HOGENOM" id="CLU_058216_0_0_0"/>
<evidence type="ECO:0000256" key="3">
    <source>
        <dbReference type="PIRSR" id="PIRSR001238-2"/>
    </source>
</evidence>
<feature type="binding site" evidence="4">
    <location>
        <position position="74"/>
    </location>
    <ligand>
        <name>Zn(2+)</name>
        <dbReference type="ChEBI" id="CHEBI:29105"/>
        <label>1</label>
        <note>catalytic</note>
    </ligand>
</feature>
<dbReference type="PIRSF" id="PIRSF001238">
    <property type="entry name" value="IadA"/>
    <property type="match status" value="1"/>
</dbReference>
<dbReference type="SUPFAM" id="SSF51338">
    <property type="entry name" value="Composite domain of metallo-dependent hydrolases"/>
    <property type="match status" value="1"/>
</dbReference>
<dbReference type="EC" id="3.4.19.-" evidence="1"/>
<dbReference type="AlphaFoldDB" id="H0UJB8"/>
<keyword evidence="1 4" id="KW-0862">Zinc</keyword>
<keyword evidence="1" id="KW-0378">Hydrolase</keyword>
<gene>
    <name evidence="7" type="ORF">JonanDRAFT_1523</name>
</gene>
<keyword evidence="8" id="KW-1185">Reference proteome</keyword>
<feature type="binding site" description="via carbamate group" evidence="4">
    <location>
        <position position="166"/>
    </location>
    <ligand>
        <name>Zn(2+)</name>
        <dbReference type="ChEBI" id="CHEBI:29105"/>
        <label>2</label>
        <note>catalytic</note>
    </ligand>
</feature>
<feature type="binding site" evidence="3">
    <location>
        <position position="173"/>
    </location>
    <ligand>
        <name>substrate</name>
    </ligand>
</feature>
<dbReference type="NCBIfam" id="TIGR01975">
    <property type="entry name" value="isoAsp_dipep"/>
    <property type="match status" value="1"/>
</dbReference>
<feature type="binding site" evidence="3">
    <location>
        <position position="110"/>
    </location>
    <ligand>
        <name>substrate</name>
    </ligand>
</feature>
<dbReference type="GO" id="GO:0016810">
    <property type="term" value="F:hydrolase activity, acting on carbon-nitrogen (but not peptide) bonds"/>
    <property type="evidence" value="ECO:0007669"/>
    <property type="project" value="InterPro"/>
</dbReference>
<comment type="similarity">
    <text evidence="1">Belongs to the peptidase M38 family.</text>
</comment>
<dbReference type="InterPro" id="IPR006680">
    <property type="entry name" value="Amidohydro-rel"/>
</dbReference>
<protein>
    <recommendedName>
        <fullName evidence="1">Isoaspartyl dipeptidase</fullName>
        <ecNumber evidence="1">3.4.19.-</ecNumber>
    </recommendedName>
</protein>
<proteinExistence type="inferred from homology"/>
<dbReference type="GO" id="GO:0005737">
    <property type="term" value="C:cytoplasm"/>
    <property type="evidence" value="ECO:0007669"/>
    <property type="project" value="UniProtKB-SubCell"/>
</dbReference>
<dbReference type="Gene3D" id="2.30.40.10">
    <property type="entry name" value="Urease, subunit C, domain 1"/>
    <property type="match status" value="1"/>
</dbReference>
<feature type="binding site" evidence="3">
    <location>
        <begin position="79"/>
        <end position="81"/>
    </location>
    <ligand>
        <name>substrate</name>
    </ligand>
</feature>
<comment type="subcellular location">
    <subcellularLocation>
        <location evidence="1">Cytoplasm</location>
    </subcellularLocation>
</comment>
<dbReference type="SUPFAM" id="SSF51556">
    <property type="entry name" value="Metallo-dependent hydrolases"/>
    <property type="match status" value="1"/>
</dbReference>
<organism evidence="7 8">
    <name type="scientific">Jonquetella anthropi DSM 22815</name>
    <dbReference type="NCBI Taxonomy" id="885272"/>
    <lineage>
        <taxon>Bacteria</taxon>
        <taxon>Thermotogati</taxon>
        <taxon>Synergistota</taxon>
        <taxon>Synergistia</taxon>
        <taxon>Synergistales</taxon>
        <taxon>Dethiosulfovibrionaceae</taxon>
        <taxon>Jonquetella</taxon>
    </lineage>
</organism>
<evidence type="ECO:0000259" key="6">
    <source>
        <dbReference type="Pfam" id="PF01979"/>
    </source>
</evidence>
<dbReference type="eggNOG" id="COG1228">
    <property type="taxonomic scope" value="Bacteria"/>
</dbReference>
<dbReference type="PANTHER" id="PTHR11647">
    <property type="entry name" value="HYDRANTOINASE/DIHYDROPYRIMIDINASE FAMILY MEMBER"/>
    <property type="match status" value="1"/>
</dbReference>
<keyword evidence="1" id="KW-0645">Protease</keyword>
<dbReference type="GO" id="GO:0008798">
    <property type="term" value="F:beta-aspartyl-peptidase activity"/>
    <property type="evidence" value="ECO:0007669"/>
    <property type="project" value="InterPro"/>
</dbReference>
<evidence type="ECO:0000256" key="2">
    <source>
        <dbReference type="PIRSR" id="PIRSR001238-1"/>
    </source>
</evidence>
<comment type="cofactor">
    <cofactor evidence="1 4">
        <name>Zn(2+)</name>
        <dbReference type="ChEBI" id="CHEBI:29105"/>
    </cofactor>
    <text evidence="1 4">Binds 2 Zn(2+) ions per subunit.</text>
</comment>
<dbReference type="Pfam" id="PF01979">
    <property type="entry name" value="Amidohydro_1"/>
    <property type="match status" value="1"/>
</dbReference>
<dbReference type="RefSeq" id="WP_008523432.1">
    <property type="nucleotide sequence ID" value="NZ_CM001376.1"/>
</dbReference>
<comment type="PTM">
    <text evidence="1">Carboxylation allows a single lysine to coordinate two zinc ions.</text>
</comment>
<reference evidence="7 8" key="1">
    <citation type="submission" date="2011-11" db="EMBL/GenBank/DDBJ databases">
        <title>The Noncontiguous Finished genome of Jonquetella anthropi DSM 22815.</title>
        <authorList>
            <consortium name="US DOE Joint Genome Institute (JGI-PGF)"/>
            <person name="Lucas S."/>
            <person name="Copeland A."/>
            <person name="Lapidus A."/>
            <person name="Glavina del Rio T."/>
            <person name="Dalin E."/>
            <person name="Tice H."/>
            <person name="Bruce D."/>
            <person name="Goodwin L."/>
            <person name="Pitluck S."/>
            <person name="Peters L."/>
            <person name="Mikhailova N."/>
            <person name="Held B."/>
            <person name="Kyrpides N."/>
            <person name="Mavromatis K."/>
            <person name="Ivanova N."/>
            <person name="Markowitz V."/>
            <person name="Cheng J.-F."/>
            <person name="Hugenholtz P."/>
            <person name="Woyke T."/>
            <person name="Wu D."/>
            <person name="Gronow S."/>
            <person name="Wellnitz S."/>
            <person name="Brambilla E."/>
            <person name="Klenk H.-P."/>
            <person name="Eisen J.A."/>
        </authorList>
    </citation>
    <scope>NUCLEOTIDE SEQUENCE [LARGE SCALE GENOMIC DNA]</scope>
    <source>
        <strain evidence="7 8">DSM 22815</strain>
    </source>
</reference>
<dbReference type="Proteomes" id="UP000003806">
    <property type="component" value="Chromosome"/>
</dbReference>
<dbReference type="Gene3D" id="3.20.20.140">
    <property type="entry name" value="Metal-dependent hydrolases"/>
    <property type="match status" value="1"/>
</dbReference>
<feature type="binding site" evidence="4">
    <location>
        <position position="72"/>
    </location>
    <ligand>
        <name>Zn(2+)</name>
        <dbReference type="ChEBI" id="CHEBI:29105"/>
        <label>1</label>
        <note>catalytic</note>
    </ligand>
</feature>
<evidence type="ECO:0000256" key="1">
    <source>
        <dbReference type="PIRNR" id="PIRNR001238"/>
    </source>
</evidence>
<dbReference type="InterPro" id="IPR032466">
    <property type="entry name" value="Metal_Hydrolase"/>
</dbReference>
<feature type="binding site" description="via carbamate group" evidence="4">
    <location>
        <position position="166"/>
    </location>
    <ligand>
        <name>Zn(2+)</name>
        <dbReference type="ChEBI" id="CHEBI:29105"/>
        <label>1</label>
        <note>catalytic</note>
    </ligand>
</feature>
<keyword evidence="1" id="KW-0482">Metalloprotease</keyword>
<evidence type="ECO:0000313" key="8">
    <source>
        <dbReference type="Proteomes" id="UP000003806"/>
    </source>
</evidence>
<dbReference type="STRING" id="885272.JonanDRAFT_1523"/>
<feature type="binding site" evidence="3">
    <location>
        <position position="289"/>
    </location>
    <ligand>
        <name>substrate</name>
    </ligand>
</feature>
<dbReference type="GO" id="GO:0006508">
    <property type="term" value="P:proteolysis"/>
    <property type="evidence" value="ECO:0007669"/>
    <property type="project" value="UniProtKB-KW"/>
</dbReference>
<feature type="binding site" evidence="4">
    <location>
        <position position="234"/>
    </location>
    <ligand>
        <name>Zn(2+)</name>
        <dbReference type="ChEBI" id="CHEBI:29105"/>
        <label>2</label>
        <note>catalytic</note>
    </ligand>
</feature>
<dbReference type="GO" id="GO:0008237">
    <property type="term" value="F:metallopeptidase activity"/>
    <property type="evidence" value="ECO:0007669"/>
    <property type="project" value="UniProtKB-KW"/>
</dbReference>
<dbReference type="InterPro" id="IPR050378">
    <property type="entry name" value="Metallo-dep_Hydrolases_sf"/>
</dbReference>
<name>H0UJB8_9BACT</name>
<dbReference type="InterPro" id="IPR010229">
    <property type="entry name" value="Pept_M38_dipep"/>
</dbReference>
<comment type="function">
    <text evidence="1">Catalyzes the hydrolytic cleavage of a subset of L-isoaspartyl (L-beta-aspartyl) dipeptides. Used to degrade proteins damaged by L-isoaspartyl residues formation.</text>
</comment>
<comment type="PTM">
    <text evidence="5">Carbamylation allows a single lysine to coordinate two zinc ions.</text>
</comment>
<keyword evidence="1 4" id="KW-0479">Metal-binding</keyword>
<feature type="domain" description="Amidohydrolase-related" evidence="6">
    <location>
        <begin position="65"/>
        <end position="372"/>
    </location>
</feature>
<feature type="active site" description="Proton acceptor" evidence="2">
    <location>
        <position position="285"/>
    </location>
</feature>
<evidence type="ECO:0000313" key="7">
    <source>
        <dbReference type="EMBL" id="EHM13885.1"/>
    </source>
</evidence>
<feature type="binding site" evidence="4">
    <location>
        <position position="205"/>
    </location>
    <ligand>
        <name>Zn(2+)</name>
        <dbReference type="ChEBI" id="CHEBI:29105"/>
        <label>2</label>
        <note>catalytic</note>
    </ligand>
</feature>
<feature type="binding site" evidence="3">
    <location>
        <position position="141"/>
    </location>
    <ligand>
        <name>substrate</name>
    </ligand>
</feature>
<feature type="binding site" evidence="4">
    <location>
        <position position="285"/>
    </location>
    <ligand>
        <name>Zn(2+)</name>
        <dbReference type="ChEBI" id="CHEBI:29105"/>
        <label>1</label>
        <note>catalytic</note>
    </ligand>
</feature>
<evidence type="ECO:0000256" key="5">
    <source>
        <dbReference type="PIRSR" id="PIRSR001238-50"/>
    </source>
</evidence>
<dbReference type="InterPro" id="IPR011059">
    <property type="entry name" value="Metal-dep_hydrolase_composite"/>
</dbReference>